<dbReference type="AlphaFoldDB" id="A0A6J3FJ74"/>
<dbReference type="GeneID" id="116531204"/>
<evidence type="ECO:0000313" key="3">
    <source>
        <dbReference type="RefSeq" id="XP_032105814.1"/>
    </source>
</evidence>
<proteinExistence type="predicted"/>
<protein>
    <submittedName>
        <fullName evidence="3">Laforin-like</fullName>
    </submittedName>
</protein>
<feature type="compositionally biased region" description="Basic residues" evidence="1">
    <location>
        <begin position="95"/>
        <end position="107"/>
    </location>
</feature>
<keyword evidence="2" id="KW-1185">Reference proteome</keyword>
<organism evidence="2 3">
    <name type="scientific">Sapajus apella</name>
    <name type="common">Brown-capped capuchin</name>
    <name type="synonym">Cebus apella</name>
    <dbReference type="NCBI Taxonomy" id="9515"/>
    <lineage>
        <taxon>Eukaryota</taxon>
        <taxon>Metazoa</taxon>
        <taxon>Chordata</taxon>
        <taxon>Craniata</taxon>
        <taxon>Vertebrata</taxon>
        <taxon>Euteleostomi</taxon>
        <taxon>Mammalia</taxon>
        <taxon>Eutheria</taxon>
        <taxon>Euarchontoglires</taxon>
        <taxon>Primates</taxon>
        <taxon>Haplorrhini</taxon>
        <taxon>Platyrrhini</taxon>
        <taxon>Cebidae</taxon>
        <taxon>Cebinae</taxon>
        <taxon>Sapajus</taxon>
    </lineage>
</organism>
<feature type="region of interest" description="Disordered" evidence="1">
    <location>
        <begin position="80"/>
        <end position="139"/>
    </location>
</feature>
<name>A0A6J3FJ74_SAPAP</name>
<dbReference type="RefSeq" id="XP_032105814.1">
    <property type="nucleotide sequence ID" value="XM_032249923.1"/>
</dbReference>
<accession>A0A6J3FJ74</accession>
<evidence type="ECO:0000256" key="1">
    <source>
        <dbReference type="SAM" id="MobiDB-lite"/>
    </source>
</evidence>
<evidence type="ECO:0000313" key="2">
    <source>
        <dbReference type="Proteomes" id="UP000504640"/>
    </source>
</evidence>
<dbReference type="Proteomes" id="UP000504640">
    <property type="component" value="Unplaced"/>
</dbReference>
<sequence>MPLALSLGLSLPPRAEPFGRPAHGLVRPAPPAGVDWRRCGVAKAYWMLSGVTLEGGRARSGEGRPSRMVIGLAGVDRAGIGARRGESPRASRAQARGRRSPLGRRWGRFAEGRSRSAPTSSGGGGGGGGGEGKGGARRVWVAVERAAGGGWQWRD</sequence>
<feature type="compositionally biased region" description="Gly residues" evidence="1">
    <location>
        <begin position="121"/>
        <end position="133"/>
    </location>
</feature>
<reference evidence="3" key="1">
    <citation type="submission" date="2025-08" db="UniProtKB">
        <authorList>
            <consortium name="RefSeq"/>
        </authorList>
    </citation>
    <scope>IDENTIFICATION</scope>
    <source>
        <tissue evidence="3">Blood</tissue>
    </source>
</reference>
<gene>
    <name evidence="3" type="primary">LOC116531204</name>
</gene>